<name>A0ABD3HP18_9MARC</name>
<dbReference type="Proteomes" id="UP001633002">
    <property type="component" value="Unassembled WGS sequence"/>
</dbReference>
<sequence>MARHILLAMPTYTLMVLGLTKEGFKVLSNVCRRFVWGSNKEGADKKALIVCEKICRGREDGGLEFTKFEDQASSLKMRLVAKVLNNESLDWIHMFNAILEWKILDTKSRVNEVGKRPTEILLIGKKLDLRDTPTAAHILDGWWNARPYLRLKPDTALPSQLEMDHALQILPELQSLTDKSQKSSRGLLRKAEIISLADLTPATLDRLEDLERNSGNKSRLRSVEGPISFLAWVMRNCIEGRVSMSLSLTYPSIWIWSEGEKSLSGWDLSTKEWSLEDLERNSGNKSRLRSVEGPISFLAWVLRNCIEGRVSRSLSLTDPSIWIWSKGEKSLSRWDLSTKEWRWLLGQTLVDYEKLNRRWGTSWSQLEWHSFWTGLWRSELFLRDKTWIWRTVHNGFCVGERMRKMRVTTGACSACEDEMESISHCFFREAIRHSNLSLPLLLLLLVVHTRTAWRLQCARVYSNKDNFTPLSNILAECISTGQEKITTLGQGKCRDRAHASMDYLQLMADANSRVTRQLKKIAGV</sequence>
<feature type="domain" description="Reverse transcriptase zinc-binding" evidence="2">
    <location>
        <begin position="367"/>
        <end position="427"/>
    </location>
</feature>
<feature type="chain" id="PRO_5044812909" description="Reverse transcriptase zinc-binding domain-containing protein" evidence="1">
    <location>
        <begin position="19"/>
        <end position="524"/>
    </location>
</feature>
<accession>A0ABD3HP18</accession>
<organism evidence="3 4">
    <name type="scientific">Riccia sorocarpa</name>
    <dbReference type="NCBI Taxonomy" id="122646"/>
    <lineage>
        <taxon>Eukaryota</taxon>
        <taxon>Viridiplantae</taxon>
        <taxon>Streptophyta</taxon>
        <taxon>Embryophyta</taxon>
        <taxon>Marchantiophyta</taxon>
        <taxon>Marchantiopsida</taxon>
        <taxon>Marchantiidae</taxon>
        <taxon>Marchantiales</taxon>
        <taxon>Ricciaceae</taxon>
        <taxon>Riccia</taxon>
    </lineage>
</organism>
<evidence type="ECO:0000313" key="4">
    <source>
        <dbReference type="Proteomes" id="UP001633002"/>
    </source>
</evidence>
<evidence type="ECO:0000313" key="3">
    <source>
        <dbReference type="EMBL" id="KAL3693333.1"/>
    </source>
</evidence>
<reference evidence="3 4" key="1">
    <citation type="submission" date="2024-09" db="EMBL/GenBank/DDBJ databases">
        <title>Chromosome-scale assembly of Riccia sorocarpa.</title>
        <authorList>
            <person name="Paukszto L."/>
        </authorList>
    </citation>
    <scope>NUCLEOTIDE SEQUENCE [LARGE SCALE GENOMIC DNA]</scope>
    <source>
        <strain evidence="3">LP-2024</strain>
        <tissue evidence="3">Aerial parts of the thallus</tissue>
    </source>
</reference>
<keyword evidence="1" id="KW-0732">Signal</keyword>
<dbReference type="EMBL" id="JBJQOH010000003">
    <property type="protein sequence ID" value="KAL3693333.1"/>
    <property type="molecule type" value="Genomic_DNA"/>
</dbReference>
<feature type="signal peptide" evidence="1">
    <location>
        <begin position="1"/>
        <end position="18"/>
    </location>
</feature>
<gene>
    <name evidence="3" type="ORF">R1sor_006984</name>
</gene>
<dbReference type="Pfam" id="PF13966">
    <property type="entry name" value="zf-RVT"/>
    <property type="match status" value="1"/>
</dbReference>
<keyword evidence="4" id="KW-1185">Reference proteome</keyword>
<evidence type="ECO:0000259" key="2">
    <source>
        <dbReference type="Pfam" id="PF13966"/>
    </source>
</evidence>
<evidence type="ECO:0000256" key="1">
    <source>
        <dbReference type="SAM" id="SignalP"/>
    </source>
</evidence>
<comment type="caution">
    <text evidence="3">The sequence shown here is derived from an EMBL/GenBank/DDBJ whole genome shotgun (WGS) entry which is preliminary data.</text>
</comment>
<dbReference type="AlphaFoldDB" id="A0ABD3HP18"/>
<dbReference type="InterPro" id="IPR026960">
    <property type="entry name" value="RVT-Znf"/>
</dbReference>
<protein>
    <recommendedName>
        <fullName evidence="2">Reverse transcriptase zinc-binding domain-containing protein</fullName>
    </recommendedName>
</protein>
<proteinExistence type="predicted"/>